<dbReference type="Proteomes" id="UP000230069">
    <property type="component" value="Unassembled WGS sequence"/>
</dbReference>
<dbReference type="EMBL" id="KZ305031">
    <property type="protein sequence ID" value="PIA48060.1"/>
    <property type="molecule type" value="Genomic_DNA"/>
</dbReference>
<keyword evidence="2" id="KW-1185">Reference proteome</keyword>
<sequence length="87" mass="10072">MVDESTDWNSKCAISSSLLLWGRSLQLIAVFPESFNKLSDMFSNLKSLILDERESPETQAVLKLLFREDVPWRMESSDGYFTSYQRS</sequence>
<name>A0A2G5DX21_AQUCA</name>
<evidence type="ECO:0000313" key="1">
    <source>
        <dbReference type="EMBL" id="PIA48060.1"/>
    </source>
</evidence>
<dbReference type="AlphaFoldDB" id="A0A2G5DX21"/>
<protein>
    <submittedName>
        <fullName evidence="1">Uncharacterized protein</fullName>
    </submittedName>
</protein>
<reference evidence="1 2" key="1">
    <citation type="submission" date="2017-09" db="EMBL/GenBank/DDBJ databases">
        <title>WGS assembly of Aquilegia coerulea Goldsmith.</title>
        <authorList>
            <person name="Hodges S."/>
            <person name="Kramer E."/>
            <person name="Nordborg M."/>
            <person name="Tomkins J."/>
            <person name="Borevitz J."/>
            <person name="Derieg N."/>
            <person name="Yan J."/>
            <person name="Mihaltcheva S."/>
            <person name="Hayes R.D."/>
            <person name="Rokhsar D."/>
        </authorList>
    </citation>
    <scope>NUCLEOTIDE SEQUENCE [LARGE SCALE GENOMIC DNA]</scope>
    <source>
        <strain evidence="2">cv. Goldsmith</strain>
    </source>
</reference>
<gene>
    <name evidence="1" type="ORF">AQUCO_01400567v1</name>
</gene>
<organism evidence="1 2">
    <name type="scientific">Aquilegia coerulea</name>
    <name type="common">Rocky mountain columbine</name>
    <dbReference type="NCBI Taxonomy" id="218851"/>
    <lineage>
        <taxon>Eukaryota</taxon>
        <taxon>Viridiplantae</taxon>
        <taxon>Streptophyta</taxon>
        <taxon>Embryophyta</taxon>
        <taxon>Tracheophyta</taxon>
        <taxon>Spermatophyta</taxon>
        <taxon>Magnoliopsida</taxon>
        <taxon>Ranunculales</taxon>
        <taxon>Ranunculaceae</taxon>
        <taxon>Thalictroideae</taxon>
        <taxon>Aquilegia</taxon>
    </lineage>
</organism>
<evidence type="ECO:0000313" key="2">
    <source>
        <dbReference type="Proteomes" id="UP000230069"/>
    </source>
</evidence>
<dbReference type="InParanoid" id="A0A2G5DX21"/>
<accession>A0A2G5DX21</accession>
<proteinExistence type="predicted"/>